<evidence type="ECO:0000256" key="3">
    <source>
        <dbReference type="ARBA" id="ARBA00022692"/>
    </source>
</evidence>
<name>A0A212K213_9PROT</name>
<comment type="subcellular location">
    <subcellularLocation>
        <location evidence="1">Membrane</location>
        <topology evidence="1">Multi-pass membrane protein</topology>
    </subcellularLocation>
</comment>
<dbReference type="CDD" id="cd16914">
    <property type="entry name" value="EcfT"/>
    <property type="match status" value="1"/>
</dbReference>
<dbReference type="PANTHER" id="PTHR33514">
    <property type="entry name" value="PROTEIN ABCI12, CHLOROPLASTIC"/>
    <property type="match status" value="1"/>
</dbReference>
<dbReference type="GO" id="GO:0005886">
    <property type="term" value="C:plasma membrane"/>
    <property type="evidence" value="ECO:0007669"/>
    <property type="project" value="TreeGrafter"/>
</dbReference>
<dbReference type="InterPro" id="IPR003339">
    <property type="entry name" value="ABC/ECF_trnsptr_transmembrane"/>
</dbReference>
<dbReference type="Pfam" id="PF02361">
    <property type="entry name" value="CbiQ"/>
    <property type="match status" value="1"/>
</dbReference>
<organism evidence="7">
    <name type="scientific">uncultured Alphaproteobacteria bacterium</name>
    <dbReference type="NCBI Taxonomy" id="91750"/>
    <lineage>
        <taxon>Bacteria</taxon>
        <taxon>Pseudomonadati</taxon>
        <taxon>Pseudomonadota</taxon>
        <taxon>Alphaproteobacteria</taxon>
        <taxon>environmental samples</taxon>
    </lineage>
</organism>
<feature type="transmembrane region" description="Helical" evidence="6">
    <location>
        <begin position="39"/>
        <end position="58"/>
    </location>
</feature>
<evidence type="ECO:0000256" key="1">
    <source>
        <dbReference type="ARBA" id="ARBA00004141"/>
    </source>
</evidence>
<evidence type="ECO:0000256" key="2">
    <source>
        <dbReference type="ARBA" id="ARBA00008564"/>
    </source>
</evidence>
<dbReference type="PANTHER" id="PTHR33514:SF13">
    <property type="entry name" value="PROTEIN ABCI12, CHLOROPLASTIC"/>
    <property type="match status" value="1"/>
</dbReference>
<feature type="transmembrane region" description="Helical" evidence="6">
    <location>
        <begin position="65"/>
        <end position="83"/>
    </location>
</feature>
<evidence type="ECO:0000313" key="7">
    <source>
        <dbReference type="EMBL" id="SBW05741.1"/>
    </source>
</evidence>
<sequence>MFEISLARETWLHRLPAGVKLAVLALAGAAVFLVGDHRVLGGFVGVAVLLPVSAWLPIRAVAKQCLPAAILIALLALFHVLTGEPETAFEVSARLGTVILLAVTLTLTTRVSAMVEAIETAARPLRAIGVDPAKVGLTLSLAIRFIPVLFALVGEVREAQKARGLEGNVVAVVMPLLVRTLKMADDLADAIAARGYDAE</sequence>
<evidence type="ECO:0000256" key="5">
    <source>
        <dbReference type="ARBA" id="ARBA00023136"/>
    </source>
</evidence>
<dbReference type="EMBL" id="FLUO01000001">
    <property type="protein sequence ID" value="SBW05741.1"/>
    <property type="molecule type" value="Genomic_DNA"/>
</dbReference>
<comment type="similarity">
    <text evidence="2">Belongs to the CbiQ family.</text>
</comment>
<evidence type="ECO:0008006" key="8">
    <source>
        <dbReference type="Google" id="ProtNLM"/>
    </source>
</evidence>
<keyword evidence="3 6" id="KW-0812">Transmembrane</keyword>
<protein>
    <recommendedName>
        <fullName evidence="8">Energy-coupling factor transporter transmembrane protein EcfT</fullName>
    </recommendedName>
</protein>
<evidence type="ECO:0000256" key="6">
    <source>
        <dbReference type="SAM" id="Phobius"/>
    </source>
</evidence>
<proteinExistence type="inferred from homology"/>
<reference evidence="7" key="1">
    <citation type="submission" date="2016-04" db="EMBL/GenBank/DDBJ databases">
        <authorList>
            <person name="Evans L.H."/>
            <person name="Alamgir A."/>
            <person name="Owens N."/>
            <person name="Weber N.D."/>
            <person name="Virtaneva K."/>
            <person name="Barbian K."/>
            <person name="Babar A."/>
            <person name="Rosenke K."/>
        </authorList>
    </citation>
    <scope>NUCLEOTIDE SEQUENCE</scope>
    <source>
        <strain evidence="7">86</strain>
    </source>
</reference>
<accession>A0A212K213</accession>
<feature type="transmembrane region" description="Helical" evidence="6">
    <location>
        <begin position="95"/>
        <end position="115"/>
    </location>
</feature>
<dbReference type="AlphaFoldDB" id="A0A212K213"/>
<feature type="transmembrane region" description="Helical" evidence="6">
    <location>
        <begin position="12"/>
        <end position="33"/>
    </location>
</feature>
<keyword evidence="4 6" id="KW-1133">Transmembrane helix</keyword>
<evidence type="ECO:0000256" key="4">
    <source>
        <dbReference type="ARBA" id="ARBA00022989"/>
    </source>
</evidence>
<gene>
    <name evidence="7" type="ORF">KL86APRO_12019</name>
</gene>
<keyword evidence="5 6" id="KW-0472">Membrane</keyword>